<dbReference type="SUPFAM" id="SSF103247">
    <property type="entry name" value="TT1751-like"/>
    <property type="match status" value="1"/>
</dbReference>
<dbReference type="Pfam" id="PF03625">
    <property type="entry name" value="DUF302"/>
    <property type="match status" value="1"/>
</dbReference>
<dbReference type="OrthoDB" id="9799367at2"/>
<name>A0A3D8J4C0_9HELI</name>
<dbReference type="EMBL" id="NXLW01000008">
    <property type="protein sequence ID" value="RDU72308.1"/>
    <property type="molecule type" value="Genomic_DNA"/>
</dbReference>
<dbReference type="Gene3D" id="3.30.310.70">
    <property type="entry name" value="TT1751-like domain"/>
    <property type="match status" value="1"/>
</dbReference>
<evidence type="ECO:0000313" key="3">
    <source>
        <dbReference type="EMBL" id="RDU72308.1"/>
    </source>
</evidence>
<proteinExistence type="predicted"/>
<dbReference type="Proteomes" id="UP000256424">
    <property type="component" value="Unassembled WGS sequence"/>
</dbReference>
<evidence type="ECO:0000313" key="4">
    <source>
        <dbReference type="Proteomes" id="UP000256424"/>
    </source>
</evidence>
<feature type="domain" description="DUF302" evidence="2">
    <location>
        <begin position="51"/>
        <end position="112"/>
    </location>
</feature>
<dbReference type="PANTHER" id="PTHR38342:SF2">
    <property type="entry name" value="INNER MEMBRANE OR EXPORTED"/>
    <property type="match status" value="1"/>
</dbReference>
<dbReference type="RefSeq" id="WP_104762334.1">
    <property type="nucleotide sequence ID" value="NZ_FZPM01000003.1"/>
</dbReference>
<dbReference type="InterPro" id="IPR005180">
    <property type="entry name" value="DUF302"/>
</dbReference>
<comment type="caution">
    <text evidence="3">The sequence shown here is derived from an EMBL/GenBank/DDBJ whole genome shotgun (WGS) entry which is preliminary data.</text>
</comment>
<dbReference type="CDD" id="cd14797">
    <property type="entry name" value="DUF302"/>
    <property type="match status" value="1"/>
</dbReference>
<feature type="chain" id="PRO_5017539868" evidence="1">
    <location>
        <begin position="21"/>
        <end position="144"/>
    </location>
</feature>
<sequence length="144" mass="16615">MRALVFIAFFYMAVNMGNTAQIVKSRYDFDTTINNVYTFLTQRNIPIFTEFNHSKNAQEAELQLYPTKVIVFGNPKVGTLLMQENQQIGIELPLKIIVWEDSKRNVFVTSTDIKNLARQYRLTNNNVVENIAQLLTEILNHSAK</sequence>
<evidence type="ECO:0000259" key="2">
    <source>
        <dbReference type="Pfam" id="PF03625"/>
    </source>
</evidence>
<dbReference type="PANTHER" id="PTHR38342">
    <property type="entry name" value="SLR5037 PROTEIN"/>
    <property type="match status" value="1"/>
</dbReference>
<evidence type="ECO:0000256" key="1">
    <source>
        <dbReference type="SAM" id="SignalP"/>
    </source>
</evidence>
<accession>A0A3D8J4C0</accession>
<organism evidence="3 4">
    <name type="scientific">Helicobacter aurati</name>
    <dbReference type="NCBI Taxonomy" id="137778"/>
    <lineage>
        <taxon>Bacteria</taxon>
        <taxon>Pseudomonadati</taxon>
        <taxon>Campylobacterota</taxon>
        <taxon>Epsilonproteobacteria</taxon>
        <taxon>Campylobacterales</taxon>
        <taxon>Helicobacteraceae</taxon>
        <taxon>Helicobacter</taxon>
    </lineage>
</organism>
<protein>
    <submittedName>
        <fullName evidence="3">DUF302 domain-containing protein</fullName>
    </submittedName>
</protein>
<keyword evidence="4" id="KW-1185">Reference proteome</keyword>
<keyword evidence="1" id="KW-0732">Signal</keyword>
<reference evidence="3 4" key="1">
    <citation type="submission" date="2018-04" db="EMBL/GenBank/DDBJ databases">
        <title>Novel Campyloabacter and Helicobacter Species and Strains.</title>
        <authorList>
            <person name="Mannion A.J."/>
            <person name="Shen Z."/>
            <person name="Fox J.G."/>
        </authorList>
    </citation>
    <scope>NUCLEOTIDE SEQUENCE [LARGE SCALE GENOMIC DNA]</scope>
    <source>
        <strain evidence="3 4">MIT 97-5075</strain>
    </source>
</reference>
<dbReference type="InterPro" id="IPR035923">
    <property type="entry name" value="TT1751-like_sf"/>
</dbReference>
<feature type="signal peptide" evidence="1">
    <location>
        <begin position="1"/>
        <end position="20"/>
    </location>
</feature>
<dbReference type="AlphaFoldDB" id="A0A3D8J4C0"/>
<gene>
    <name evidence="3" type="ORF">CQA66_05385</name>
</gene>